<accession>A0ABQ5UHP2</accession>
<evidence type="ECO:0000313" key="1">
    <source>
        <dbReference type="EMBL" id="GLQ10106.1"/>
    </source>
</evidence>
<gene>
    <name evidence="1" type="ORF">GCM10007913_20380</name>
</gene>
<dbReference type="RefSeq" id="WP_284390447.1">
    <property type="nucleotide sequence ID" value="NZ_BSNG01000001.1"/>
</dbReference>
<name>A0ABQ5UHP2_9HYPH</name>
<organism evidence="1 2">
    <name type="scientific">Devosia yakushimensis</name>
    <dbReference type="NCBI Taxonomy" id="470028"/>
    <lineage>
        <taxon>Bacteria</taxon>
        <taxon>Pseudomonadati</taxon>
        <taxon>Pseudomonadota</taxon>
        <taxon>Alphaproteobacteria</taxon>
        <taxon>Hyphomicrobiales</taxon>
        <taxon>Devosiaceae</taxon>
        <taxon>Devosia</taxon>
    </lineage>
</organism>
<reference evidence="1" key="1">
    <citation type="journal article" date="2014" name="Int. J. Syst. Evol. Microbiol.">
        <title>Complete genome of a new Firmicutes species belonging to the dominant human colonic microbiota ('Ruminococcus bicirculans') reveals two chromosomes and a selective capacity to utilize plant glucans.</title>
        <authorList>
            <consortium name="NISC Comparative Sequencing Program"/>
            <person name="Wegmann U."/>
            <person name="Louis P."/>
            <person name="Goesmann A."/>
            <person name="Henrissat B."/>
            <person name="Duncan S.H."/>
            <person name="Flint H.J."/>
        </authorList>
    </citation>
    <scope>NUCLEOTIDE SEQUENCE</scope>
    <source>
        <strain evidence="1">NBRC 103855</strain>
    </source>
</reference>
<dbReference type="EMBL" id="BSNG01000001">
    <property type="protein sequence ID" value="GLQ10106.1"/>
    <property type="molecule type" value="Genomic_DNA"/>
</dbReference>
<dbReference type="PIRSF" id="PIRSF033328">
    <property type="entry name" value="Phest_Mll4975"/>
    <property type="match status" value="1"/>
</dbReference>
<comment type="caution">
    <text evidence="1">The sequence shown here is derived from an EMBL/GenBank/DDBJ whole genome shotgun (WGS) entry which is preliminary data.</text>
</comment>
<dbReference type="Pfam" id="PF06299">
    <property type="entry name" value="DUF1045"/>
    <property type="match status" value="1"/>
</dbReference>
<evidence type="ECO:0008006" key="3">
    <source>
        <dbReference type="Google" id="ProtNLM"/>
    </source>
</evidence>
<protein>
    <recommendedName>
        <fullName evidence="3">DUF1045 domain-containing protein</fullName>
    </recommendedName>
</protein>
<reference evidence="1" key="2">
    <citation type="submission" date="2023-01" db="EMBL/GenBank/DDBJ databases">
        <title>Draft genome sequence of Devosia yakushimensis strain NBRC 103855.</title>
        <authorList>
            <person name="Sun Q."/>
            <person name="Mori K."/>
        </authorList>
    </citation>
    <scope>NUCLEOTIDE SEQUENCE</scope>
    <source>
        <strain evidence="1">NBRC 103855</strain>
    </source>
</reference>
<dbReference type="Proteomes" id="UP001161406">
    <property type="component" value="Unassembled WGS sequence"/>
</dbReference>
<dbReference type="InterPro" id="IPR009389">
    <property type="entry name" value="DUF1045"/>
</dbReference>
<sequence length="234" mass="26684">MRCAIYFIPPADDPLQIAAAQWLRRDPYTGARVSWPVEGLVETDHAFLTAVPRRFGFHGTLKAPFRLSPDYEIGELQSALDRFCRRIPSVTIPAMRIVPIQNAFALVPEVPLPELNDLAADFVTAFDIYRSPMTDLDLARGDIGRFNGQQFDNLRNWGHPNVFDQFRFHMTLTGPIDEMERDHVALVLRRHFGDLANAPLHIGQVALFVEPEPNAPFFVHSCHQFTPQRRRKIA</sequence>
<proteinExistence type="predicted"/>
<evidence type="ECO:0000313" key="2">
    <source>
        <dbReference type="Proteomes" id="UP001161406"/>
    </source>
</evidence>
<keyword evidence="2" id="KW-1185">Reference proteome</keyword>